<dbReference type="SMART" id="SM01391">
    <property type="entry name" value="Filament"/>
    <property type="match status" value="1"/>
</dbReference>
<dbReference type="SUPFAM" id="SSF64593">
    <property type="entry name" value="Intermediate filament protein, coiled coil region"/>
    <property type="match status" value="2"/>
</dbReference>
<evidence type="ECO:0000259" key="5">
    <source>
        <dbReference type="PROSITE" id="PS51842"/>
    </source>
</evidence>
<dbReference type="PROSITE" id="PS51842">
    <property type="entry name" value="IF_ROD_2"/>
    <property type="match status" value="1"/>
</dbReference>
<evidence type="ECO:0000313" key="7">
    <source>
        <dbReference type="RefSeq" id="XP_010788806.1"/>
    </source>
</evidence>
<dbReference type="CTD" id="550250"/>
<dbReference type="RefSeq" id="XP_010788806.1">
    <property type="nucleotide sequence ID" value="XM_010790504.1"/>
</dbReference>
<dbReference type="AlphaFoldDB" id="A0A6I9PTZ9"/>
<name>A0A6I9PTZ9_9TELE</name>
<dbReference type="OrthoDB" id="2441647at2759"/>
<evidence type="ECO:0000256" key="3">
    <source>
        <dbReference type="SAM" id="Coils"/>
    </source>
</evidence>
<accession>A0A6I9PTZ9</accession>
<dbReference type="Gene3D" id="1.20.5.1160">
    <property type="entry name" value="Vasodilator-stimulated phosphoprotein"/>
    <property type="match status" value="1"/>
</dbReference>
<keyword evidence="6" id="KW-1185">Reference proteome</keyword>
<keyword evidence="7" id="KW-0416">Keratin</keyword>
<dbReference type="InterPro" id="IPR039008">
    <property type="entry name" value="IF_rod_dom"/>
</dbReference>
<dbReference type="PRINTS" id="PR01248">
    <property type="entry name" value="TYPE1KERATIN"/>
</dbReference>
<dbReference type="GO" id="GO:0005882">
    <property type="term" value="C:intermediate filament"/>
    <property type="evidence" value="ECO:0007669"/>
    <property type="project" value="UniProtKB-KW"/>
</dbReference>
<sequence length="461" mass="52832">MSVSFSRQSSRQSSRSYSARSVTSSSLSQRGGMQQSVGGFQQSVGGSQGILLPTGGPLMQGRSPSVYGGAGGYGTRISQSFYTSGSHNPFSESAVIFNEKLTMQNLNDRLESYLQQVHSLESANRRLELQIREFLEKRGPSHSNDFTKFFAIITDVRAQILNKYLDNQRVILQIDNAQLAAEDFQVKYEVELNMHSTVQADVIRLKGVRDSLTLSISDLELNIEGMKEELVYMRSSHQEELLLIRKQQSGSVDVRVECAESVDIEKELKETREEYEALMVKNMQEVEKWFQAKVEEFNVRILVSTTNVNTFYTELSELRRTYQNLEISRDGILTEIQCRQRTLEESNVQFNTQLSQLQLSINTLQGDLQGLQSSIEQQQTEYRILLDIKMRLEMEIAEYRRLLDGETRELIQERKAYVIKEVVQVEEHKPHVERRIKTIVEKIIDGQVVSSSEQIETEEVQ</sequence>
<feature type="region of interest" description="Disordered" evidence="4">
    <location>
        <begin position="1"/>
        <end position="39"/>
    </location>
</feature>
<dbReference type="Gene3D" id="1.20.5.500">
    <property type="entry name" value="Single helix bin"/>
    <property type="match status" value="1"/>
</dbReference>
<evidence type="ECO:0000313" key="6">
    <source>
        <dbReference type="Proteomes" id="UP000504611"/>
    </source>
</evidence>
<dbReference type="PANTHER" id="PTHR23239:SF180">
    <property type="entry name" value="KERATIN, TYPE I CYTOSKELETAL 17"/>
    <property type="match status" value="1"/>
</dbReference>
<proteinExistence type="predicted"/>
<protein>
    <submittedName>
        <fullName evidence="7">Keratin 99</fullName>
    </submittedName>
</protein>
<evidence type="ECO:0000256" key="4">
    <source>
        <dbReference type="SAM" id="MobiDB-lite"/>
    </source>
</evidence>
<dbReference type="KEGG" id="ncc:104962106"/>
<feature type="domain" description="IF rod" evidence="5">
    <location>
        <begin position="99"/>
        <end position="410"/>
    </location>
</feature>
<dbReference type="Gene3D" id="1.20.5.170">
    <property type="match status" value="1"/>
</dbReference>
<keyword evidence="1" id="KW-0403">Intermediate filament</keyword>
<feature type="coiled-coil region" evidence="3">
    <location>
        <begin position="361"/>
        <end position="409"/>
    </location>
</feature>
<dbReference type="GO" id="GO:0005198">
    <property type="term" value="F:structural molecule activity"/>
    <property type="evidence" value="ECO:0007669"/>
    <property type="project" value="InterPro"/>
</dbReference>
<dbReference type="Pfam" id="PF00038">
    <property type="entry name" value="Filament"/>
    <property type="match status" value="1"/>
</dbReference>
<evidence type="ECO:0000256" key="1">
    <source>
        <dbReference type="ARBA" id="ARBA00022754"/>
    </source>
</evidence>
<feature type="coiled-coil region" evidence="3">
    <location>
        <begin position="103"/>
        <end position="137"/>
    </location>
</feature>
<gene>
    <name evidence="7" type="primary">krt99</name>
</gene>
<reference evidence="7" key="1">
    <citation type="submission" date="2025-08" db="UniProtKB">
        <authorList>
            <consortium name="RefSeq"/>
        </authorList>
    </citation>
    <scope>IDENTIFICATION</scope>
    <source>
        <tissue evidence="7">Muscle</tissue>
    </source>
</reference>
<dbReference type="InterPro" id="IPR002957">
    <property type="entry name" value="Keratin_I"/>
</dbReference>
<organism evidence="6 7">
    <name type="scientific">Notothenia coriiceps</name>
    <name type="common">black rockcod</name>
    <dbReference type="NCBI Taxonomy" id="8208"/>
    <lineage>
        <taxon>Eukaryota</taxon>
        <taxon>Metazoa</taxon>
        <taxon>Chordata</taxon>
        <taxon>Craniata</taxon>
        <taxon>Vertebrata</taxon>
        <taxon>Euteleostomi</taxon>
        <taxon>Actinopterygii</taxon>
        <taxon>Neopterygii</taxon>
        <taxon>Teleostei</taxon>
        <taxon>Neoteleostei</taxon>
        <taxon>Acanthomorphata</taxon>
        <taxon>Eupercaria</taxon>
        <taxon>Perciformes</taxon>
        <taxon>Notothenioidei</taxon>
        <taxon>Nototheniidae</taxon>
        <taxon>Notothenia</taxon>
    </lineage>
</organism>
<feature type="coiled-coil region" evidence="3">
    <location>
        <begin position="261"/>
        <end position="288"/>
    </location>
</feature>
<evidence type="ECO:0000256" key="2">
    <source>
        <dbReference type="ARBA" id="ARBA00023054"/>
    </source>
</evidence>
<keyword evidence="2 3" id="KW-0175">Coiled coil</keyword>
<dbReference type="Proteomes" id="UP000504611">
    <property type="component" value="Unplaced"/>
</dbReference>
<dbReference type="PANTHER" id="PTHR23239">
    <property type="entry name" value="INTERMEDIATE FILAMENT"/>
    <property type="match status" value="1"/>
</dbReference>